<proteinExistence type="inferred from homology"/>
<dbReference type="PANTHER" id="PTHR30534:SF0">
    <property type="entry name" value="FLAGELLAR MOTOR SWITCH PROTEIN FLIG"/>
    <property type="match status" value="1"/>
</dbReference>
<keyword evidence="5" id="KW-1003">Cell membrane</keyword>
<keyword evidence="6" id="KW-0145">Chemotaxis</keyword>
<dbReference type="Proteomes" id="UP001499910">
    <property type="component" value="Unassembled WGS sequence"/>
</dbReference>
<protein>
    <recommendedName>
        <fullName evidence="4">Flagellar motor switch protein FliG</fullName>
    </recommendedName>
</protein>
<sequence>MTIQQAIGASQSDAMDVDEIRDATAREITPRPLSPGQKAAVIVRLLLGQGVSPGLDRLTPDQQARLARTMAGLGNIDRATLAHVVQEFTGRLDGLALTFPAGLSDTLTLLEGHISPIARDGLRAEAELGDATDPWARLAAMEPDRLRPLLEQESAEVCAILLSKLGVAKAAGLLADLPPDRAQVIAHAVALTATVTPDMVTRIGEHLFQQMTTRPQPAFRASPVDRVGAILNAVSGAARDTLLEGLDARDAGFAAEVRRAIFTFHHIPKRVEATDVPRILRRVEPDVLNTALAAGLKSAPLSVEFLLENMSKRMAEQLRDEAEAIPTPREDDGEAAMAQVVSAIRALEEEGEIRLIPPED</sequence>
<comment type="subcellular location">
    <subcellularLocation>
        <location evidence="1">Bacterial flagellum basal body</location>
    </subcellularLocation>
    <subcellularLocation>
        <location evidence="2">Cell membrane</location>
        <topology evidence="2">Peripheral membrane protein</topology>
        <orientation evidence="2">Cytoplasmic side</orientation>
    </subcellularLocation>
</comment>
<dbReference type="RefSeq" id="WP_259546532.1">
    <property type="nucleotide sequence ID" value="NZ_BAABHW010000001.1"/>
</dbReference>
<evidence type="ECO:0000256" key="8">
    <source>
        <dbReference type="ARBA" id="ARBA00023136"/>
    </source>
</evidence>
<dbReference type="InterPro" id="IPR032779">
    <property type="entry name" value="FliG_M"/>
</dbReference>
<feature type="domain" description="Flagellar motor switch protein FliG N-terminal" evidence="13">
    <location>
        <begin position="33"/>
        <end position="135"/>
    </location>
</feature>
<keyword evidence="9" id="KW-0975">Bacterial flagellum</keyword>
<evidence type="ECO:0000256" key="7">
    <source>
        <dbReference type="ARBA" id="ARBA00022779"/>
    </source>
</evidence>
<evidence type="ECO:0000256" key="6">
    <source>
        <dbReference type="ARBA" id="ARBA00022500"/>
    </source>
</evidence>
<keyword evidence="15" id="KW-1185">Reference proteome</keyword>
<dbReference type="EMBL" id="BAABHW010000001">
    <property type="protein sequence ID" value="GAA5067945.1"/>
    <property type="molecule type" value="Genomic_DNA"/>
</dbReference>
<dbReference type="Pfam" id="PF14841">
    <property type="entry name" value="FliG_M"/>
    <property type="match status" value="1"/>
</dbReference>
<dbReference type="PRINTS" id="PR00954">
    <property type="entry name" value="FLGMOTORFLIG"/>
</dbReference>
<dbReference type="SUPFAM" id="SSF48029">
    <property type="entry name" value="FliG"/>
    <property type="match status" value="2"/>
</dbReference>
<gene>
    <name evidence="14" type="ORF">GCM10023209_08040</name>
</gene>
<dbReference type="InterPro" id="IPR000090">
    <property type="entry name" value="Flg_Motor_Flig"/>
</dbReference>
<evidence type="ECO:0000256" key="9">
    <source>
        <dbReference type="ARBA" id="ARBA00023143"/>
    </source>
</evidence>
<comment type="similarity">
    <text evidence="3">Belongs to the FliG family.</text>
</comment>
<keyword evidence="8" id="KW-0472">Membrane</keyword>
<evidence type="ECO:0000256" key="5">
    <source>
        <dbReference type="ARBA" id="ARBA00022475"/>
    </source>
</evidence>
<evidence type="ECO:0000256" key="4">
    <source>
        <dbReference type="ARBA" id="ARBA00021870"/>
    </source>
</evidence>
<evidence type="ECO:0000256" key="1">
    <source>
        <dbReference type="ARBA" id="ARBA00004117"/>
    </source>
</evidence>
<accession>A0ABP9L147</accession>
<feature type="domain" description="Flagellar motor switch protein FliG middle" evidence="12">
    <location>
        <begin position="143"/>
        <end position="214"/>
    </location>
</feature>
<evidence type="ECO:0000259" key="11">
    <source>
        <dbReference type="Pfam" id="PF01706"/>
    </source>
</evidence>
<evidence type="ECO:0000256" key="3">
    <source>
        <dbReference type="ARBA" id="ARBA00010299"/>
    </source>
</evidence>
<evidence type="ECO:0000256" key="2">
    <source>
        <dbReference type="ARBA" id="ARBA00004413"/>
    </source>
</evidence>
<organism evidence="14 15">
    <name type="scientific">[Roseibacterium] beibuensis</name>
    <dbReference type="NCBI Taxonomy" id="1193142"/>
    <lineage>
        <taxon>Bacteria</taxon>
        <taxon>Pseudomonadati</taxon>
        <taxon>Pseudomonadota</taxon>
        <taxon>Alphaproteobacteria</taxon>
        <taxon>Rhodobacterales</taxon>
        <taxon>Roseobacteraceae</taxon>
        <taxon>Roseicyclus</taxon>
    </lineage>
</organism>
<evidence type="ECO:0000256" key="10">
    <source>
        <dbReference type="ARBA" id="ARBA00025598"/>
    </source>
</evidence>
<evidence type="ECO:0000259" key="13">
    <source>
        <dbReference type="Pfam" id="PF14842"/>
    </source>
</evidence>
<comment type="caution">
    <text evidence="14">The sequence shown here is derived from an EMBL/GenBank/DDBJ whole genome shotgun (WGS) entry which is preliminary data.</text>
</comment>
<dbReference type="InterPro" id="IPR023087">
    <property type="entry name" value="Flg_Motor_Flig_C"/>
</dbReference>
<dbReference type="InterPro" id="IPR028263">
    <property type="entry name" value="FliG_N"/>
</dbReference>
<dbReference type="PANTHER" id="PTHR30534">
    <property type="entry name" value="FLAGELLAR MOTOR SWITCH PROTEIN FLIG"/>
    <property type="match status" value="1"/>
</dbReference>
<evidence type="ECO:0000259" key="12">
    <source>
        <dbReference type="Pfam" id="PF14841"/>
    </source>
</evidence>
<keyword evidence="7" id="KW-0283">Flagellar rotation</keyword>
<dbReference type="InterPro" id="IPR011002">
    <property type="entry name" value="FliG_a-hlx"/>
</dbReference>
<evidence type="ECO:0000313" key="14">
    <source>
        <dbReference type="EMBL" id="GAA5067945.1"/>
    </source>
</evidence>
<reference evidence="15" key="1">
    <citation type="journal article" date="2019" name="Int. J. Syst. Evol. Microbiol.">
        <title>The Global Catalogue of Microorganisms (GCM) 10K type strain sequencing project: providing services to taxonomists for standard genome sequencing and annotation.</title>
        <authorList>
            <consortium name="The Broad Institute Genomics Platform"/>
            <consortium name="The Broad Institute Genome Sequencing Center for Infectious Disease"/>
            <person name="Wu L."/>
            <person name="Ma J."/>
        </authorList>
    </citation>
    <scope>NUCLEOTIDE SEQUENCE [LARGE SCALE GENOMIC DNA]</scope>
    <source>
        <strain evidence="15">JCM 18015</strain>
    </source>
</reference>
<dbReference type="Gene3D" id="1.10.220.30">
    <property type="match status" value="3"/>
</dbReference>
<dbReference type="Pfam" id="PF01706">
    <property type="entry name" value="FliG_C"/>
    <property type="match status" value="1"/>
</dbReference>
<dbReference type="Pfam" id="PF14842">
    <property type="entry name" value="FliG_N"/>
    <property type="match status" value="1"/>
</dbReference>
<feature type="domain" description="Flagellar motor switch protein FliG C-terminal" evidence="11">
    <location>
        <begin position="245"/>
        <end position="355"/>
    </location>
</feature>
<comment type="function">
    <text evidence="10">FliG is one of three proteins (FliG, FliN, FliM) that forms the rotor-mounted switch complex (C ring), located at the base of the basal body. This complex interacts with the CheY and CheZ chemotaxis proteins, in addition to contacting components of the motor that determine the direction of flagellar rotation.</text>
</comment>
<name>A0ABP9L147_9RHOB</name>
<evidence type="ECO:0000313" key="15">
    <source>
        <dbReference type="Proteomes" id="UP001499910"/>
    </source>
</evidence>